<sequence length="308" mass="34393">MIVTLFDNLRDNVGHEWDVGPADFLRTLVAAPAPLNRAEKARALAFCGCRFDGTRAKHNARELSVIALDVDDGGADWFDASYELDVLGCAYALYTTTKHRRDHNRYRIVIPLSAPVGGDDYARVWNWFSRFLASHGIIVDRATSDISRMSIAPHLWEGKDDKGAEYPEDDNEAQRAIARPDWPLFAVEVALAATTEPDVVARVERQPDHAGDYRKWQNWHINRDVLSDLDISPIVPRARLDAEMSSTDTGRTFRFLCGCAVKAVAGGYDVDEAVLRALGLEFSRRVGRKPDGLARDARNALMRARTLA</sequence>
<gene>
    <name evidence="1" type="ORF">SB4_10535</name>
</gene>
<evidence type="ECO:0000313" key="2">
    <source>
        <dbReference type="Proteomes" id="UP000074072"/>
    </source>
</evidence>
<name>A0A147ITL8_9SPHN</name>
<dbReference type="PATRIC" id="fig|33051.4.peg.2858"/>
<protein>
    <recommendedName>
        <fullName evidence="3">Primase C-terminal 1 domain-containing protein</fullName>
    </recommendedName>
</protein>
<organism evidence="1 2">
    <name type="scientific">Sphingomonas sanguinis</name>
    <dbReference type="NCBI Taxonomy" id="33051"/>
    <lineage>
        <taxon>Bacteria</taxon>
        <taxon>Pseudomonadati</taxon>
        <taxon>Pseudomonadota</taxon>
        <taxon>Alphaproteobacteria</taxon>
        <taxon>Sphingomonadales</taxon>
        <taxon>Sphingomonadaceae</taxon>
        <taxon>Sphingomonas</taxon>
    </lineage>
</organism>
<dbReference type="AlphaFoldDB" id="A0A147ITL8"/>
<proteinExistence type="predicted"/>
<dbReference type="OrthoDB" id="5453446at2"/>
<evidence type="ECO:0008006" key="3">
    <source>
        <dbReference type="Google" id="ProtNLM"/>
    </source>
</evidence>
<dbReference type="RefSeq" id="WP_058752519.1">
    <property type="nucleotide sequence ID" value="NZ_LDTE01000063.1"/>
</dbReference>
<dbReference type="Proteomes" id="UP000074072">
    <property type="component" value="Unassembled WGS sequence"/>
</dbReference>
<evidence type="ECO:0000313" key="1">
    <source>
        <dbReference type="EMBL" id="KTT98679.1"/>
    </source>
</evidence>
<comment type="caution">
    <text evidence="1">The sequence shown here is derived from an EMBL/GenBank/DDBJ whole genome shotgun (WGS) entry which is preliminary data.</text>
</comment>
<dbReference type="EMBL" id="LDTE01000063">
    <property type="protein sequence ID" value="KTT98679.1"/>
    <property type="molecule type" value="Genomic_DNA"/>
</dbReference>
<accession>A0A147ITL8</accession>
<reference evidence="1 2" key="1">
    <citation type="journal article" date="2016" name="Front. Microbiol.">
        <title>Genomic Resource of Rice Seed Associated Bacteria.</title>
        <authorList>
            <person name="Midha S."/>
            <person name="Bansal K."/>
            <person name="Sharma S."/>
            <person name="Kumar N."/>
            <person name="Patil P.P."/>
            <person name="Chaudhry V."/>
            <person name="Patil P.B."/>
        </authorList>
    </citation>
    <scope>NUCLEOTIDE SEQUENCE [LARGE SCALE GENOMIC DNA]</scope>
    <source>
        <strain evidence="1 2">SB4</strain>
    </source>
</reference>